<name>A0A1H4ICK2_STRMJ</name>
<dbReference type="Proteomes" id="UP000198609">
    <property type="component" value="Unassembled WGS sequence"/>
</dbReference>
<evidence type="ECO:0000313" key="3">
    <source>
        <dbReference type="Proteomes" id="UP000198609"/>
    </source>
</evidence>
<dbReference type="AlphaFoldDB" id="A0A1H4ICK2"/>
<sequence length="209" mass="22635">MTAPHSSARPPVRYDRKTRIARYGAMTIAVGVALSVSSCSGDDKASGESKHSSTPAASPPEPSKPSASSDPQAADKRDVLTAYRSYWREQVKAYSKASVKDTDLDKYASADALGRAEGDVLSLQKAGVVTRGKPTSDPEVTGIDMDRQVPRATINDCLDVSKWISVNRKTGKTVPPAKGQLKRYTTTIKAEKWGKQWMMLKVTSKARTC</sequence>
<reference evidence="3" key="1">
    <citation type="submission" date="2016-10" db="EMBL/GenBank/DDBJ databases">
        <authorList>
            <person name="Varghese N."/>
            <person name="Submissions S."/>
        </authorList>
    </citation>
    <scope>NUCLEOTIDE SEQUENCE [LARGE SCALE GENOMIC DNA]</scope>
    <source>
        <strain evidence="3">DSM 40318</strain>
    </source>
</reference>
<keyword evidence="3" id="KW-1185">Reference proteome</keyword>
<dbReference type="EMBL" id="FNST01000001">
    <property type="protein sequence ID" value="SEB31663.1"/>
    <property type="molecule type" value="Genomic_DNA"/>
</dbReference>
<feature type="compositionally biased region" description="Basic and acidic residues" evidence="1">
    <location>
        <begin position="41"/>
        <end position="51"/>
    </location>
</feature>
<feature type="region of interest" description="Disordered" evidence="1">
    <location>
        <begin position="38"/>
        <end position="75"/>
    </location>
</feature>
<evidence type="ECO:0000256" key="1">
    <source>
        <dbReference type="SAM" id="MobiDB-lite"/>
    </source>
</evidence>
<protein>
    <recommendedName>
        <fullName evidence="4">Secreted protein/lipoprotein</fullName>
    </recommendedName>
</protein>
<evidence type="ECO:0000313" key="2">
    <source>
        <dbReference type="EMBL" id="SEB31663.1"/>
    </source>
</evidence>
<accession>A0A1H4ICK2</accession>
<gene>
    <name evidence="2" type="ORF">SAMN04490356_0482</name>
</gene>
<organism evidence="2 3">
    <name type="scientific">Streptomyces melanosporofaciens</name>
    <dbReference type="NCBI Taxonomy" id="67327"/>
    <lineage>
        <taxon>Bacteria</taxon>
        <taxon>Bacillati</taxon>
        <taxon>Actinomycetota</taxon>
        <taxon>Actinomycetes</taxon>
        <taxon>Kitasatosporales</taxon>
        <taxon>Streptomycetaceae</taxon>
        <taxon>Streptomyces</taxon>
        <taxon>Streptomyces violaceusniger group</taxon>
    </lineage>
</organism>
<proteinExistence type="predicted"/>
<evidence type="ECO:0008006" key="4">
    <source>
        <dbReference type="Google" id="ProtNLM"/>
    </source>
</evidence>